<dbReference type="PANTHER" id="PTHR37017">
    <property type="entry name" value="AB HYDROLASE-1 DOMAIN-CONTAINING PROTEIN-RELATED"/>
    <property type="match status" value="1"/>
</dbReference>
<proteinExistence type="predicted"/>
<dbReference type="AlphaFoldDB" id="A0A8H6ZFJ7"/>
<accession>A0A8H6ZFJ7</accession>
<protein>
    <submittedName>
        <fullName evidence="2">AB hydrolase-1 domain-containing protein</fullName>
    </submittedName>
</protein>
<sequence length="257" mass="27931">MDSSTKPTVVFVPGVFHTPVHAEVLVECLRTKGYPTEVVSHPTIGTLAASAPPNADAAHLRQVLEELVNNQQKEIILLCHSYGGVPGSQSVNGLEISSRARASQKGGIVKTIFLSAVIPREGDTVVQTLVGSEIPPGEWIDRDPATGVSFVNAKASATLFHDLPADRAEYYVSKLEPMSAHVVSVPVSNVCWDNDVPKVAIFCKTDRVFPLDGQRRMMERVKSTKGGDWETYEMDCGHSPFLSHVEELVEIITLTKA</sequence>
<dbReference type="Gene3D" id="3.40.50.1820">
    <property type="entry name" value="alpha/beta hydrolase"/>
    <property type="match status" value="1"/>
</dbReference>
<name>A0A8H6ZFJ7_9AGAR</name>
<dbReference type="OrthoDB" id="1263307at2759"/>
<evidence type="ECO:0000313" key="3">
    <source>
        <dbReference type="Proteomes" id="UP000623467"/>
    </source>
</evidence>
<dbReference type="Proteomes" id="UP000623467">
    <property type="component" value="Unassembled WGS sequence"/>
</dbReference>
<evidence type="ECO:0000313" key="2">
    <source>
        <dbReference type="EMBL" id="KAF7376444.1"/>
    </source>
</evidence>
<organism evidence="2 3">
    <name type="scientific">Mycena sanguinolenta</name>
    <dbReference type="NCBI Taxonomy" id="230812"/>
    <lineage>
        <taxon>Eukaryota</taxon>
        <taxon>Fungi</taxon>
        <taxon>Dikarya</taxon>
        <taxon>Basidiomycota</taxon>
        <taxon>Agaricomycotina</taxon>
        <taxon>Agaricomycetes</taxon>
        <taxon>Agaricomycetidae</taxon>
        <taxon>Agaricales</taxon>
        <taxon>Marasmiineae</taxon>
        <taxon>Mycenaceae</taxon>
        <taxon>Mycena</taxon>
    </lineage>
</organism>
<keyword evidence="2" id="KW-0378">Hydrolase</keyword>
<dbReference type="Pfam" id="PF12697">
    <property type="entry name" value="Abhydrolase_6"/>
    <property type="match status" value="1"/>
</dbReference>
<feature type="domain" description="AB hydrolase-1" evidence="1">
    <location>
        <begin position="9"/>
        <end position="250"/>
    </location>
</feature>
<dbReference type="InterPro" id="IPR029058">
    <property type="entry name" value="AB_hydrolase_fold"/>
</dbReference>
<dbReference type="InterPro" id="IPR052897">
    <property type="entry name" value="Sec-Metab_Biosynth_Hydrolase"/>
</dbReference>
<dbReference type="PANTHER" id="PTHR37017:SF11">
    <property type="entry name" value="ESTERASE_LIPASE_THIOESTERASE DOMAIN-CONTAINING PROTEIN"/>
    <property type="match status" value="1"/>
</dbReference>
<comment type="caution">
    <text evidence="2">The sequence shown here is derived from an EMBL/GenBank/DDBJ whole genome shotgun (WGS) entry which is preliminary data.</text>
</comment>
<keyword evidence="3" id="KW-1185">Reference proteome</keyword>
<dbReference type="SUPFAM" id="SSF53474">
    <property type="entry name" value="alpha/beta-Hydrolases"/>
    <property type="match status" value="1"/>
</dbReference>
<gene>
    <name evidence="2" type="ORF">MSAN_00060000</name>
</gene>
<dbReference type="GO" id="GO:0016787">
    <property type="term" value="F:hydrolase activity"/>
    <property type="evidence" value="ECO:0007669"/>
    <property type="project" value="UniProtKB-KW"/>
</dbReference>
<evidence type="ECO:0000259" key="1">
    <source>
        <dbReference type="Pfam" id="PF12697"/>
    </source>
</evidence>
<dbReference type="InterPro" id="IPR000073">
    <property type="entry name" value="AB_hydrolase_1"/>
</dbReference>
<reference evidence="2" key="1">
    <citation type="submission" date="2020-05" db="EMBL/GenBank/DDBJ databases">
        <title>Mycena genomes resolve the evolution of fungal bioluminescence.</title>
        <authorList>
            <person name="Tsai I.J."/>
        </authorList>
    </citation>
    <scope>NUCLEOTIDE SEQUENCE</scope>
    <source>
        <strain evidence="2">160909Yilan</strain>
    </source>
</reference>
<dbReference type="EMBL" id="JACAZH010000001">
    <property type="protein sequence ID" value="KAF7376444.1"/>
    <property type="molecule type" value="Genomic_DNA"/>
</dbReference>